<dbReference type="EMBL" id="JBEDUW010000002">
    <property type="protein sequence ID" value="KAK9943961.1"/>
    <property type="molecule type" value="Genomic_DNA"/>
</dbReference>
<name>A0AAW1Y6E0_RUBAR</name>
<protein>
    <submittedName>
        <fullName evidence="2">Uncharacterized protein</fullName>
    </submittedName>
</protein>
<feature type="compositionally biased region" description="Low complexity" evidence="1">
    <location>
        <begin position="134"/>
        <end position="143"/>
    </location>
</feature>
<accession>A0AAW1Y6E0</accession>
<comment type="caution">
    <text evidence="2">The sequence shown here is derived from an EMBL/GenBank/DDBJ whole genome shotgun (WGS) entry which is preliminary data.</text>
</comment>
<evidence type="ECO:0000313" key="2">
    <source>
        <dbReference type="EMBL" id="KAK9943961.1"/>
    </source>
</evidence>
<gene>
    <name evidence="2" type="ORF">M0R45_009548</name>
</gene>
<evidence type="ECO:0000313" key="3">
    <source>
        <dbReference type="Proteomes" id="UP001457282"/>
    </source>
</evidence>
<keyword evidence="3" id="KW-1185">Reference proteome</keyword>
<evidence type="ECO:0000256" key="1">
    <source>
        <dbReference type="SAM" id="MobiDB-lite"/>
    </source>
</evidence>
<proteinExistence type="predicted"/>
<sequence>MIKLLGSNPCCTEALASSSSSPFESLLGMEILGLPLCQCTISVEGRDINQLKLQAKGSCSLLVAGRSGLDDGARVACGNGSAAAWAVSSGCDDGYLEDGQRIEELGTVRDSRIDEVRWWTCGDAWAERNRSGGDDCVGSSSSCEVAGKRRRAREKKKRKKKKRKEERGKRAGRKRWRCGGDAR</sequence>
<dbReference type="Proteomes" id="UP001457282">
    <property type="component" value="Unassembled WGS sequence"/>
</dbReference>
<feature type="compositionally biased region" description="Basic residues" evidence="1">
    <location>
        <begin position="148"/>
        <end position="177"/>
    </location>
</feature>
<organism evidence="2 3">
    <name type="scientific">Rubus argutus</name>
    <name type="common">Southern blackberry</name>
    <dbReference type="NCBI Taxonomy" id="59490"/>
    <lineage>
        <taxon>Eukaryota</taxon>
        <taxon>Viridiplantae</taxon>
        <taxon>Streptophyta</taxon>
        <taxon>Embryophyta</taxon>
        <taxon>Tracheophyta</taxon>
        <taxon>Spermatophyta</taxon>
        <taxon>Magnoliopsida</taxon>
        <taxon>eudicotyledons</taxon>
        <taxon>Gunneridae</taxon>
        <taxon>Pentapetalae</taxon>
        <taxon>rosids</taxon>
        <taxon>fabids</taxon>
        <taxon>Rosales</taxon>
        <taxon>Rosaceae</taxon>
        <taxon>Rosoideae</taxon>
        <taxon>Rosoideae incertae sedis</taxon>
        <taxon>Rubus</taxon>
    </lineage>
</organism>
<reference evidence="2 3" key="1">
    <citation type="journal article" date="2023" name="G3 (Bethesda)">
        <title>A chromosome-length genome assembly and annotation of blackberry (Rubus argutus, cv. 'Hillquist').</title>
        <authorList>
            <person name="Bruna T."/>
            <person name="Aryal R."/>
            <person name="Dudchenko O."/>
            <person name="Sargent D.J."/>
            <person name="Mead D."/>
            <person name="Buti M."/>
            <person name="Cavallini A."/>
            <person name="Hytonen T."/>
            <person name="Andres J."/>
            <person name="Pham M."/>
            <person name="Weisz D."/>
            <person name="Mascagni F."/>
            <person name="Usai G."/>
            <person name="Natali L."/>
            <person name="Bassil N."/>
            <person name="Fernandez G.E."/>
            <person name="Lomsadze A."/>
            <person name="Armour M."/>
            <person name="Olukolu B."/>
            <person name="Poorten T."/>
            <person name="Britton C."/>
            <person name="Davik J."/>
            <person name="Ashrafi H."/>
            <person name="Aiden E.L."/>
            <person name="Borodovsky M."/>
            <person name="Worthington M."/>
        </authorList>
    </citation>
    <scope>NUCLEOTIDE SEQUENCE [LARGE SCALE GENOMIC DNA]</scope>
    <source>
        <strain evidence="2">PI 553951</strain>
    </source>
</reference>
<dbReference type="AlphaFoldDB" id="A0AAW1Y6E0"/>
<feature type="region of interest" description="Disordered" evidence="1">
    <location>
        <begin position="133"/>
        <end position="183"/>
    </location>
</feature>